<protein>
    <submittedName>
        <fullName evidence="5">ABC transporter substrate-binding protein</fullName>
    </submittedName>
</protein>
<dbReference type="SUPFAM" id="SSF53850">
    <property type="entry name" value="Periplasmic binding protein-like II"/>
    <property type="match status" value="1"/>
</dbReference>
<evidence type="ECO:0000313" key="5">
    <source>
        <dbReference type="EMBL" id="MCF1751829.1"/>
    </source>
</evidence>
<keyword evidence="3" id="KW-0732">Signal</keyword>
<proteinExistence type="inferred from homology"/>
<accession>A0ABS9BVU6</accession>
<dbReference type="Pfam" id="PF22384">
    <property type="entry name" value="PBP2_Ca3427_like"/>
    <property type="match status" value="1"/>
</dbReference>
<dbReference type="Gene3D" id="3.40.190.10">
    <property type="entry name" value="Periplasmic binding protein-like II"/>
    <property type="match status" value="2"/>
</dbReference>
<evidence type="ECO:0000313" key="6">
    <source>
        <dbReference type="Proteomes" id="UP001201449"/>
    </source>
</evidence>
<name>A0ABS9BVU6_9BACT</name>
<dbReference type="PANTHER" id="PTHR30024:SF47">
    <property type="entry name" value="TAURINE-BINDING PERIPLASMIC PROTEIN"/>
    <property type="match status" value="1"/>
</dbReference>
<comment type="subcellular location">
    <subcellularLocation>
        <location evidence="1">Periplasm</location>
    </subcellularLocation>
</comment>
<evidence type="ECO:0000259" key="4">
    <source>
        <dbReference type="Pfam" id="PF22384"/>
    </source>
</evidence>
<dbReference type="PANTHER" id="PTHR30024">
    <property type="entry name" value="ALIPHATIC SULFONATES-BINDING PROTEIN-RELATED"/>
    <property type="match status" value="1"/>
</dbReference>
<evidence type="ECO:0000256" key="3">
    <source>
        <dbReference type="ARBA" id="ARBA00022729"/>
    </source>
</evidence>
<feature type="domain" description="Ca3427-like PBP 2" evidence="4">
    <location>
        <begin position="98"/>
        <end position="180"/>
    </location>
</feature>
<evidence type="ECO:0000256" key="2">
    <source>
        <dbReference type="ARBA" id="ARBA00010742"/>
    </source>
</evidence>
<dbReference type="RefSeq" id="WP_234861772.1">
    <property type="nucleotide sequence ID" value="NZ_JAKEVZ010000008.1"/>
</dbReference>
<sequence>MEKLIITGVPEHFNFPWVKVVDSQPFLADGIELVWQNEPKGSGAMNKALREEKTDIAIVLTESYIKDKIEGNPGLMVGMHVRSPLIWGIHAPGSSERSEIAAFAEAPFLVSRMGSGSHLMAFILAKREGWDIDRLKFEIIGDLNGAIESMKDGKAKLFLWEKFTTKPLVDRGLFKRIGEIPTPWPCFAIVAHENSIKKFGEIIGELRDLVYQKSIDLRRGKTLAEQISAVYGIQVDDIKTWLEQTEWAEDNHIRKPDVENTQQILLELGLIDKKINAEKFIAPSLAALVDS</sequence>
<keyword evidence="6" id="KW-1185">Reference proteome</keyword>
<dbReference type="Proteomes" id="UP001201449">
    <property type="component" value="Unassembled WGS sequence"/>
</dbReference>
<reference evidence="5 6" key="1">
    <citation type="submission" date="2022-01" db="EMBL/GenBank/DDBJ databases">
        <title>Mariniradius saccharolyticus sp. nov., isolated from sediment of a river.</title>
        <authorList>
            <person name="Liu H."/>
        </authorList>
    </citation>
    <scope>NUCLEOTIDE SEQUENCE [LARGE SCALE GENOMIC DNA]</scope>
    <source>
        <strain evidence="5 6">RY-2</strain>
    </source>
</reference>
<comment type="caution">
    <text evidence="5">The sequence shown here is derived from an EMBL/GenBank/DDBJ whole genome shotgun (WGS) entry which is preliminary data.</text>
</comment>
<gene>
    <name evidence="5" type="ORF">L0U89_12180</name>
</gene>
<evidence type="ECO:0000256" key="1">
    <source>
        <dbReference type="ARBA" id="ARBA00004418"/>
    </source>
</evidence>
<comment type="similarity">
    <text evidence="2">Belongs to the bacterial solute-binding protein SsuA/TauA family.</text>
</comment>
<organism evidence="5 6">
    <name type="scientific">Mariniradius sediminis</name>
    <dbReference type="NCBI Taxonomy" id="2909237"/>
    <lineage>
        <taxon>Bacteria</taxon>
        <taxon>Pseudomonadati</taxon>
        <taxon>Bacteroidota</taxon>
        <taxon>Cytophagia</taxon>
        <taxon>Cytophagales</taxon>
        <taxon>Cyclobacteriaceae</taxon>
        <taxon>Mariniradius</taxon>
    </lineage>
</organism>
<dbReference type="InterPro" id="IPR054364">
    <property type="entry name" value="Ca3427-like_PBP2"/>
</dbReference>
<dbReference type="EMBL" id="JAKEVZ010000008">
    <property type="protein sequence ID" value="MCF1751829.1"/>
    <property type="molecule type" value="Genomic_DNA"/>
</dbReference>